<protein>
    <submittedName>
        <fullName evidence="1">Uncharacterized protein</fullName>
    </submittedName>
</protein>
<proteinExistence type="predicted"/>
<organism evidence="1 5">
    <name type="scientific">Araneus ventricosus</name>
    <name type="common">Orbweaver spider</name>
    <name type="synonym">Epeira ventricosa</name>
    <dbReference type="NCBI Taxonomy" id="182803"/>
    <lineage>
        <taxon>Eukaryota</taxon>
        <taxon>Metazoa</taxon>
        <taxon>Ecdysozoa</taxon>
        <taxon>Arthropoda</taxon>
        <taxon>Chelicerata</taxon>
        <taxon>Arachnida</taxon>
        <taxon>Araneae</taxon>
        <taxon>Araneomorphae</taxon>
        <taxon>Entelegynae</taxon>
        <taxon>Araneoidea</taxon>
        <taxon>Araneidae</taxon>
        <taxon>Araneus</taxon>
    </lineage>
</organism>
<dbReference type="AlphaFoldDB" id="A0A4Y2TEC8"/>
<dbReference type="EMBL" id="BGPR01036981">
    <property type="protein sequence ID" value="GBO12444.1"/>
    <property type="molecule type" value="Genomic_DNA"/>
</dbReference>
<sequence>MINVPDAARHLATLPPTKPLKLTLQESHLKPLLTKIDPKIGSQKLLEPHRRRISRQKRALPEFCVPFISKMAVRREALNGRAVFSMPRGRREAHRMTASLDGEKSFLPSSF</sequence>
<evidence type="ECO:0000313" key="5">
    <source>
        <dbReference type="Proteomes" id="UP000499080"/>
    </source>
</evidence>
<evidence type="ECO:0000313" key="4">
    <source>
        <dbReference type="EMBL" id="GBO12457.1"/>
    </source>
</evidence>
<gene>
    <name evidence="2" type="ORF">AVEN_162405_1</name>
    <name evidence="3" type="ORF">AVEN_227759_1</name>
    <name evidence="1" type="ORF">AVEN_3398_1</name>
    <name evidence="4" type="ORF">AVEN_447_1</name>
</gene>
<dbReference type="EMBL" id="BGPR01036995">
    <property type="protein sequence ID" value="GBO12457.1"/>
    <property type="molecule type" value="Genomic_DNA"/>
</dbReference>
<evidence type="ECO:0000313" key="3">
    <source>
        <dbReference type="EMBL" id="GBO12444.1"/>
    </source>
</evidence>
<dbReference type="EMBL" id="BGPR01028045">
    <property type="protein sequence ID" value="GBN98962.1"/>
    <property type="molecule type" value="Genomic_DNA"/>
</dbReference>
<dbReference type="Proteomes" id="UP000499080">
    <property type="component" value="Unassembled WGS sequence"/>
</dbReference>
<comment type="caution">
    <text evidence="1">The sequence shown here is derived from an EMBL/GenBank/DDBJ whole genome shotgun (WGS) entry which is preliminary data.</text>
</comment>
<accession>A0A4Y2TEC8</accession>
<evidence type="ECO:0000313" key="1">
    <source>
        <dbReference type="EMBL" id="GBN98962.1"/>
    </source>
</evidence>
<keyword evidence="5" id="KW-1185">Reference proteome</keyword>
<name>A0A4Y2TEC8_ARAVE</name>
<evidence type="ECO:0000313" key="2">
    <source>
        <dbReference type="EMBL" id="GBN98969.1"/>
    </source>
</evidence>
<reference evidence="1 5" key="1">
    <citation type="journal article" date="2019" name="Sci. Rep.">
        <title>Orb-weaving spider Araneus ventricosus genome elucidates the spidroin gene catalogue.</title>
        <authorList>
            <person name="Kono N."/>
            <person name="Nakamura H."/>
            <person name="Ohtoshi R."/>
            <person name="Moran D.A.P."/>
            <person name="Shinohara A."/>
            <person name="Yoshida Y."/>
            <person name="Fujiwara M."/>
            <person name="Mori M."/>
            <person name="Tomita M."/>
            <person name="Arakawa K."/>
        </authorList>
    </citation>
    <scope>NUCLEOTIDE SEQUENCE [LARGE SCALE GENOMIC DNA]</scope>
</reference>
<dbReference type="EMBL" id="BGPR01028053">
    <property type="protein sequence ID" value="GBN98969.1"/>
    <property type="molecule type" value="Genomic_DNA"/>
</dbReference>